<protein>
    <submittedName>
        <fullName evidence="1">Uncharacterized protein</fullName>
    </submittedName>
</protein>
<reference evidence="2" key="1">
    <citation type="journal article" date="2021" name="BMC Genomics">
        <title>Chromosome-level genome assembly and manually-curated proteome of model necrotroph Parastagonospora nodorum Sn15 reveals a genome-wide trove of candidate effector homologs, and redundancy of virulence-related functions within an accessory chromosome.</title>
        <authorList>
            <person name="Bertazzoni S."/>
            <person name="Jones D.A.B."/>
            <person name="Phan H.T."/>
            <person name="Tan K.-C."/>
            <person name="Hane J.K."/>
        </authorList>
    </citation>
    <scope>NUCLEOTIDE SEQUENCE [LARGE SCALE GENOMIC DNA]</scope>
    <source>
        <strain evidence="2">SN15 / ATCC MYA-4574 / FGSC 10173)</strain>
    </source>
</reference>
<gene>
    <name evidence="1" type="ORF">JI435_401530</name>
</gene>
<dbReference type="EMBL" id="CP069024">
    <property type="protein sequence ID" value="QRC91687.1"/>
    <property type="molecule type" value="Genomic_DNA"/>
</dbReference>
<sequence>MQPDQLNHQYGMIKIKTNFIGQQPRHMPGSTVRKATRFSHPAIVQQLLRSKLHLYYLITVPLT</sequence>
<dbReference type="Proteomes" id="UP000663193">
    <property type="component" value="Chromosome 2"/>
</dbReference>
<proteinExistence type="predicted"/>
<name>A0A7U2ES61_PHANO</name>
<evidence type="ECO:0000313" key="2">
    <source>
        <dbReference type="Proteomes" id="UP000663193"/>
    </source>
</evidence>
<keyword evidence="2" id="KW-1185">Reference proteome</keyword>
<organism evidence="1 2">
    <name type="scientific">Phaeosphaeria nodorum (strain SN15 / ATCC MYA-4574 / FGSC 10173)</name>
    <name type="common">Glume blotch fungus</name>
    <name type="synonym">Parastagonospora nodorum</name>
    <dbReference type="NCBI Taxonomy" id="321614"/>
    <lineage>
        <taxon>Eukaryota</taxon>
        <taxon>Fungi</taxon>
        <taxon>Dikarya</taxon>
        <taxon>Ascomycota</taxon>
        <taxon>Pezizomycotina</taxon>
        <taxon>Dothideomycetes</taxon>
        <taxon>Pleosporomycetidae</taxon>
        <taxon>Pleosporales</taxon>
        <taxon>Pleosporineae</taxon>
        <taxon>Phaeosphaeriaceae</taxon>
        <taxon>Parastagonospora</taxon>
    </lineage>
</organism>
<dbReference type="AlphaFoldDB" id="A0A7U2ES61"/>
<evidence type="ECO:0000313" key="1">
    <source>
        <dbReference type="EMBL" id="QRC91687.1"/>
    </source>
</evidence>
<accession>A0A7U2ES61</accession>
<dbReference type="VEuPathDB" id="FungiDB:JI435_401530"/>